<dbReference type="InterPro" id="IPR045864">
    <property type="entry name" value="aa-tRNA-synth_II/BPL/LPL"/>
</dbReference>
<reference evidence="8" key="1">
    <citation type="journal article" date="2020" name="mSystems">
        <title>Genome- and Community-Level Interaction Insights into Carbon Utilization and Element Cycling Functions of Hydrothermarchaeota in Hydrothermal Sediment.</title>
        <authorList>
            <person name="Zhou Z."/>
            <person name="Liu Y."/>
            <person name="Xu W."/>
            <person name="Pan J."/>
            <person name="Luo Z.H."/>
            <person name="Li M."/>
        </authorList>
    </citation>
    <scope>NUCLEOTIDE SEQUENCE [LARGE SCALE GENOMIC DNA]</scope>
    <source>
        <strain evidence="8">HyVt-517</strain>
    </source>
</reference>
<evidence type="ECO:0000256" key="6">
    <source>
        <dbReference type="ARBA" id="ARBA00023146"/>
    </source>
</evidence>
<dbReference type="PROSITE" id="PS50862">
    <property type="entry name" value="AA_TRNA_LIGASE_II"/>
    <property type="match status" value="1"/>
</dbReference>
<dbReference type="PRINTS" id="PR01042">
    <property type="entry name" value="TRNASYNTHASP"/>
</dbReference>
<keyword evidence="5" id="KW-0648">Protein biosynthesis</keyword>
<comment type="caution">
    <text evidence="8">The sequence shown here is derived from an EMBL/GenBank/DDBJ whole genome shotgun (WGS) entry which is preliminary data.</text>
</comment>
<proteinExistence type="inferred from homology"/>
<dbReference type="InterPro" id="IPR006195">
    <property type="entry name" value="aa-tRNA-synth_II"/>
</dbReference>
<dbReference type="InterPro" id="IPR004115">
    <property type="entry name" value="GAD-like_sf"/>
</dbReference>
<dbReference type="GO" id="GO:0004815">
    <property type="term" value="F:aspartate-tRNA ligase activity"/>
    <property type="evidence" value="ECO:0007669"/>
    <property type="project" value="TreeGrafter"/>
</dbReference>
<evidence type="ECO:0000256" key="5">
    <source>
        <dbReference type="ARBA" id="ARBA00022917"/>
    </source>
</evidence>
<dbReference type="GO" id="GO:0005737">
    <property type="term" value="C:cytoplasm"/>
    <property type="evidence" value="ECO:0007669"/>
    <property type="project" value="InterPro"/>
</dbReference>
<dbReference type="GO" id="GO:0005524">
    <property type="term" value="F:ATP binding"/>
    <property type="evidence" value="ECO:0007669"/>
    <property type="project" value="UniProtKB-KW"/>
</dbReference>
<dbReference type="PANTHER" id="PTHR22594:SF5">
    <property type="entry name" value="ASPARTATE--TRNA LIGASE, MITOCHONDRIAL"/>
    <property type="match status" value="1"/>
</dbReference>
<evidence type="ECO:0000256" key="3">
    <source>
        <dbReference type="ARBA" id="ARBA00022741"/>
    </source>
</evidence>
<protein>
    <recommendedName>
        <fullName evidence="7">Aminoacyl-transfer RNA synthetases class-II family profile domain-containing protein</fullName>
    </recommendedName>
</protein>
<keyword evidence="2" id="KW-0436">Ligase</keyword>
<keyword evidence="3" id="KW-0547">Nucleotide-binding</keyword>
<dbReference type="InterPro" id="IPR004364">
    <property type="entry name" value="Aa-tRNA-synt_II"/>
</dbReference>
<dbReference type="PANTHER" id="PTHR22594">
    <property type="entry name" value="ASPARTYL/LYSYL-TRNA SYNTHETASE"/>
    <property type="match status" value="1"/>
</dbReference>
<name>A0A7V5MII2_UNCKA</name>
<accession>A0A7V5MII2</accession>
<dbReference type="EMBL" id="DRNS01000022">
    <property type="protein sequence ID" value="HHH14133.1"/>
    <property type="molecule type" value="Genomic_DNA"/>
</dbReference>
<evidence type="ECO:0000256" key="1">
    <source>
        <dbReference type="ARBA" id="ARBA00006303"/>
    </source>
</evidence>
<dbReference type="AlphaFoldDB" id="A0A7V5MII2"/>
<gene>
    <name evidence="8" type="ORF">ENJ78_00310</name>
</gene>
<comment type="similarity">
    <text evidence="1">Belongs to the class-II aminoacyl-tRNA synthetase family. Type 1 subfamily.</text>
</comment>
<keyword evidence="4" id="KW-0067">ATP-binding</keyword>
<sequence length="231" mass="26267">DVMKTTESVIKNALANFNVKFKEDKFPIFTYEEAMKQFGADKFDRRTEKEKKEGVLAFAWVIDFPFFKKVDKKDEAEKLDGKSGWTFTHNPFSMPQKEHVNWLLEGKNIDSIKAYQYDLVCNGYEVGGGSIRAHKRELLKATFRIMGYSDKEIEERVGHMLEAFELGTPPHGGIALGLDRLAMILTGEKNLKEVIPFPMTGRGKTAVMDAPSAVEEELLKELGIKIIKKDK</sequence>
<evidence type="ECO:0000256" key="2">
    <source>
        <dbReference type="ARBA" id="ARBA00022598"/>
    </source>
</evidence>
<dbReference type="Proteomes" id="UP000886106">
    <property type="component" value="Unassembled WGS sequence"/>
</dbReference>
<dbReference type="Gene3D" id="3.30.1360.30">
    <property type="entry name" value="GAD-like domain"/>
    <property type="match status" value="1"/>
</dbReference>
<dbReference type="SUPFAM" id="SSF55681">
    <property type="entry name" value="Class II aaRS and biotin synthetases"/>
    <property type="match status" value="1"/>
</dbReference>
<evidence type="ECO:0000256" key="4">
    <source>
        <dbReference type="ARBA" id="ARBA00022840"/>
    </source>
</evidence>
<dbReference type="Pfam" id="PF00152">
    <property type="entry name" value="tRNA-synt_2"/>
    <property type="match status" value="1"/>
</dbReference>
<evidence type="ECO:0000313" key="8">
    <source>
        <dbReference type="EMBL" id="HHH14133.1"/>
    </source>
</evidence>
<keyword evidence="6" id="KW-0030">Aminoacyl-tRNA synthetase</keyword>
<feature type="non-terminal residue" evidence="8">
    <location>
        <position position="1"/>
    </location>
</feature>
<organism evidence="8">
    <name type="scientific">candidate division WWE3 bacterium</name>
    <dbReference type="NCBI Taxonomy" id="2053526"/>
    <lineage>
        <taxon>Bacteria</taxon>
        <taxon>Katanobacteria</taxon>
    </lineage>
</organism>
<evidence type="ECO:0000259" key="7">
    <source>
        <dbReference type="PROSITE" id="PS50862"/>
    </source>
</evidence>
<dbReference type="Gene3D" id="3.30.930.10">
    <property type="entry name" value="Bira Bifunctional Protein, Domain 2"/>
    <property type="match status" value="2"/>
</dbReference>
<dbReference type="InterPro" id="IPR002312">
    <property type="entry name" value="Asp/Asn-tRNA-synth_IIb"/>
</dbReference>
<feature type="domain" description="Aminoacyl-transfer RNA synthetases class-II family profile" evidence="7">
    <location>
        <begin position="1"/>
        <end position="196"/>
    </location>
</feature>
<dbReference type="GO" id="GO:0006422">
    <property type="term" value="P:aspartyl-tRNA aminoacylation"/>
    <property type="evidence" value="ECO:0007669"/>
    <property type="project" value="TreeGrafter"/>
</dbReference>